<evidence type="ECO:0000313" key="4">
    <source>
        <dbReference type="Proteomes" id="UP001445335"/>
    </source>
</evidence>
<evidence type="ECO:0000259" key="2">
    <source>
        <dbReference type="SMART" id="SM00254"/>
    </source>
</evidence>
<dbReference type="GO" id="GO:0030968">
    <property type="term" value="P:endoplasmic reticulum unfolded protein response"/>
    <property type="evidence" value="ECO:0007669"/>
    <property type="project" value="InterPro"/>
</dbReference>
<comment type="caution">
    <text evidence="3">The sequence shown here is derived from an EMBL/GenBank/DDBJ whole genome shotgun (WGS) entry which is preliminary data.</text>
</comment>
<feature type="coiled-coil region" evidence="1">
    <location>
        <begin position="35"/>
        <end position="62"/>
    </location>
</feature>
<evidence type="ECO:0000313" key="3">
    <source>
        <dbReference type="EMBL" id="KAK9839533.1"/>
    </source>
</evidence>
<accession>A0AAW1S1I0</accession>
<dbReference type="Pfam" id="PF01549">
    <property type="entry name" value="ShK"/>
    <property type="match status" value="1"/>
</dbReference>
<keyword evidence="1" id="KW-0175">Coiled coil</keyword>
<dbReference type="InterPro" id="IPR003582">
    <property type="entry name" value="ShKT_dom"/>
</dbReference>
<keyword evidence="4" id="KW-1185">Reference proteome</keyword>
<dbReference type="GO" id="GO:0005788">
    <property type="term" value="C:endoplasmic reticulum lumen"/>
    <property type="evidence" value="ECO:0007669"/>
    <property type="project" value="TreeGrafter"/>
</dbReference>
<dbReference type="PANTHER" id="PTHR15414:SF0">
    <property type="entry name" value="ENDOPLASMIC RETICULUM LECTIN 1"/>
    <property type="match status" value="1"/>
</dbReference>
<dbReference type="EMBL" id="JALJOU010000016">
    <property type="protein sequence ID" value="KAK9839533.1"/>
    <property type="molecule type" value="Genomic_DNA"/>
</dbReference>
<dbReference type="GO" id="GO:0030970">
    <property type="term" value="P:retrograde protein transport, ER to cytosol"/>
    <property type="evidence" value="ECO:0007669"/>
    <property type="project" value="TreeGrafter"/>
</dbReference>
<dbReference type="AlphaFoldDB" id="A0AAW1S1I0"/>
<gene>
    <name evidence="3" type="ORF">WJX81_007657</name>
</gene>
<sequence>MRFPVENFVDHPGRPKGYELHSTTGTYTRLDLERLQEAGGVRRDAERTNAAAQEEAASAELAGLVRCEVCYALARGVWEPARQAVHATAAIPPDDRLLRLLRHSCQSQTPREVLRKWAMARTAVPVTQAAAKGMPSAFELEIVRRSCQALLQEAAPWSTAAQPALAVALREQLEEYRAAWEALGGRAPPALAHASATPDGRTCRDYHPECAHWAAQGECEANPRYMVGDEGQKEHWGFCRLACATCSPEAPAGVHASSEAMLEQAAERLRDALTDHGCRGTPACEGLPGATKEAMDGAGSDSYEVAARVAAQVLAATGGELAALPETEQLDRNAWLLHRAASLPAPAAATGPPPHAAVAGQGAAARMAQAALAQHCFYAQPEGGWWRVEVCPGARVRQYHASDAGVVEAIIELGAFDAQATRELRPQLGMRPADLHPGAPPRAAPRFLRQVFTSGDACNSHDGPSLLDSLAEQAPRRRSAELLLGCSPLEDDGEAYLVVREPEPCRYVLALGQHTELN</sequence>
<dbReference type="InterPro" id="IPR009011">
    <property type="entry name" value="Man6P_isomerase_rcpt-bd_dom_sf"/>
</dbReference>
<name>A0AAW1S1I0_9CHLO</name>
<dbReference type="Gene3D" id="2.70.130.10">
    <property type="entry name" value="Mannose-6-phosphate receptor binding domain"/>
    <property type="match status" value="1"/>
</dbReference>
<dbReference type="SMART" id="SM00254">
    <property type="entry name" value="ShKT"/>
    <property type="match status" value="1"/>
</dbReference>
<dbReference type="InterPro" id="IPR045149">
    <property type="entry name" value="OS-9-like"/>
</dbReference>
<organism evidence="3 4">
    <name type="scientific">Elliptochloris bilobata</name>
    <dbReference type="NCBI Taxonomy" id="381761"/>
    <lineage>
        <taxon>Eukaryota</taxon>
        <taxon>Viridiplantae</taxon>
        <taxon>Chlorophyta</taxon>
        <taxon>core chlorophytes</taxon>
        <taxon>Trebouxiophyceae</taxon>
        <taxon>Trebouxiophyceae incertae sedis</taxon>
        <taxon>Elliptochloris clade</taxon>
        <taxon>Elliptochloris</taxon>
    </lineage>
</organism>
<proteinExistence type="predicted"/>
<dbReference type="Proteomes" id="UP001445335">
    <property type="component" value="Unassembled WGS sequence"/>
</dbReference>
<evidence type="ECO:0000256" key="1">
    <source>
        <dbReference type="SAM" id="Coils"/>
    </source>
</evidence>
<protein>
    <recommendedName>
        <fullName evidence="2">ShKT domain-containing protein</fullName>
    </recommendedName>
</protein>
<feature type="domain" description="ShKT" evidence="2">
    <location>
        <begin position="202"/>
        <end position="247"/>
    </location>
</feature>
<reference evidence="3 4" key="1">
    <citation type="journal article" date="2024" name="Nat. Commun.">
        <title>Phylogenomics reveals the evolutionary origins of lichenization in chlorophyte algae.</title>
        <authorList>
            <person name="Puginier C."/>
            <person name="Libourel C."/>
            <person name="Otte J."/>
            <person name="Skaloud P."/>
            <person name="Haon M."/>
            <person name="Grisel S."/>
            <person name="Petersen M."/>
            <person name="Berrin J.G."/>
            <person name="Delaux P.M."/>
            <person name="Dal Grande F."/>
            <person name="Keller J."/>
        </authorList>
    </citation>
    <scope>NUCLEOTIDE SEQUENCE [LARGE SCALE GENOMIC DNA]</scope>
    <source>
        <strain evidence="3 4">SAG 245.80</strain>
    </source>
</reference>
<dbReference type="PANTHER" id="PTHR15414">
    <property type="entry name" value="OS-9-RELATED"/>
    <property type="match status" value="1"/>
</dbReference>